<gene>
    <name evidence="2" type="ORF">BaRGS_00020010</name>
</gene>
<name>A0ABD0KP78_9CAEN</name>
<proteinExistence type="predicted"/>
<dbReference type="EMBL" id="JACVVK020000147">
    <property type="protein sequence ID" value="KAK7488713.1"/>
    <property type="molecule type" value="Genomic_DNA"/>
</dbReference>
<feature type="compositionally biased region" description="Low complexity" evidence="1">
    <location>
        <begin position="50"/>
        <end position="59"/>
    </location>
</feature>
<protein>
    <submittedName>
        <fullName evidence="2">Uncharacterized protein</fullName>
    </submittedName>
</protein>
<evidence type="ECO:0000313" key="3">
    <source>
        <dbReference type="Proteomes" id="UP001519460"/>
    </source>
</evidence>
<evidence type="ECO:0000313" key="2">
    <source>
        <dbReference type="EMBL" id="KAK7488713.1"/>
    </source>
</evidence>
<sequence length="186" mass="20603">MLNLETEEDENDKNIVKLLHGASSWSSVQVQSGNPLYVRLRPPYLPPPSTSTTAASPTPSLNPPTPAPVSVTPQSPPTHPPRWRLELRETVSVRALNSCSYVACVLSPADIQTVGKTPRRTEALATLGCNPDYQQVCTICTTVYLSLTSVWQNMGLRRVLHPLIKWSFPVWLMTWQSPISSGWKGR</sequence>
<feature type="region of interest" description="Disordered" evidence="1">
    <location>
        <begin position="40"/>
        <end position="81"/>
    </location>
</feature>
<evidence type="ECO:0000256" key="1">
    <source>
        <dbReference type="SAM" id="MobiDB-lite"/>
    </source>
</evidence>
<keyword evidence="3" id="KW-1185">Reference proteome</keyword>
<reference evidence="2 3" key="1">
    <citation type="journal article" date="2023" name="Sci. Data">
        <title>Genome assembly of the Korean intertidal mud-creeper Batillaria attramentaria.</title>
        <authorList>
            <person name="Patra A.K."/>
            <person name="Ho P.T."/>
            <person name="Jun S."/>
            <person name="Lee S.J."/>
            <person name="Kim Y."/>
            <person name="Won Y.J."/>
        </authorList>
    </citation>
    <scope>NUCLEOTIDE SEQUENCE [LARGE SCALE GENOMIC DNA]</scope>
    <source>
        <strain evidence="2">Wonlab-2016</strain>
    </source>
</reference>
<accession>A0ABD0KP78</accession>
<dbReference type="AlphaFoldDB" id="A0ABD0KP78"/>
<dbReference type="Proteomes" id="UP001519460">
    <property type="component" value="Unassembled WGS sequence"/>
</dbReference>
<organism evidence="2 3">
    <name type="scientific">Batillaria attramentaria</name>
    <dbReference type="NCBI Taxonomy" id="370345"/>
    <lineage>
        <taxon>Eukaryota</taxon>
        <taxon>Metazoa</taxon>
        <taxon>Spiralia</taxon>
        <taxon>Lophotrochozoa</taxon>
        <taxon>Mollusca</taxon>
        <taxon>Gastropoda</taxon>
        <taxon>Caenogastropoda</taxon>
        <taxon>Sorbeoconcha</taxon>
        <taxon>Cerithioidea</taxon>
        <taxon>Batillariidae</taxon>
        <taxon>Batillaria</taxon>
    </lineage>
</organism>
<comment type="caution">
    <text evidence="2">The sequence shown here is derived from an EMBL/GenBank/DDBJ whole genome shotgun (WGS) entry which is preliminary data.</text>
</comment>